<dbReference type="EMBL" id="AP028907">
    <property type="protein sequence ID" value="BES80945.1"/>
    <property type="molecule type" value="Genomic_DNA"/>
</dbReference>
<dbReference type="GeneID" id="89288547"/>
<dbReference type="InterPro" id="IPR036086">
    <property type="entry name" value="ParB/Sulfiredoxin_sf"/>
</dbReference>
<protein>
    <recommendedName>
        <fullName evidence="3">CBS domain-containing protein</fullName>
    </recommendedName>
</protein>
<evidence type="ECO:0008006" key="3">
    <source>
        <dbReference type="Google" id="ProtNLM"/>
    </source>
</evidence>
<evidence type="ECO:0000313" key="1">
    <source>
        <dbReference type="EMBL" id="BES80945.1"/>
    </source>
</evidence>
<proteinExistence type="predicted"/>
<evidence type="ECO:0000313" key="2">
    <source>
        <dbReference type="Proteomes" id="UP001341135"/>
    </source>
</evidence>
<reference evidence="1 2" key="1">
    <citation type="submission" date="2023-09" db="EMBL/GenBank/DDBJ databases">
        <title>Pyrofollis japonicus gen. nov. sp. nov., a novel member of the family Pyrodictiaceae isolated from the Iheya North hydrothermal field.</title>
        <authorList>
            <person name="Miyazaki U."/>
            <person name="Sanari M."/>
            <person name="Tame A."/>
            <person name="Kitajima M."/>
            <person name="Okamoto A."/>
            <person name="Sawayama S."/>
            <person name="Miyazaki J."/>
            <person name="Takai K."/>
            <person name="Nakagawa S."/>
        </authorList>
    </citation>
    <scope>NUCLEOTIDE SEQUENCE [LARGE SCALE GENOMIC DNA]</scope>
    <source>
        <strain evidence="1 2">AV2</strain>
    </source>
</reference>
<sequence>MSVARLYRVALVPLERLRAHEIVEPQRVEKLVEDIRRRGRVERPVLVDTKTLVILDGTTGCRRSAASAPAVYQQY</sequence>
<keyword evidence="2" id="KW-1185">Reference proteome</keyword>
<organism evidence="1 2">
    <name type="scientific">Pyrodictium abyssi</name>
    <dbReference type="NCBI Taxonomy" id="54256"/>
    <lineage>
        <taxon>Archaea</taxon>
        <taxon>Thermoproteota</taxon>
        <taxon>Thermoprotei</taxon>
        <taxon>Desulfurococcales</taxon>
        <taxon>Pyrodictiaceae</taxon>
        <taxon>Pyrodictium</taxon>
    </lineage>
</organism>
<dbReference type="SUPFAM" id="SSF110849">
    <property type="entry name" value="ParB/Sulfiredoxin"/>
    <property type="match status" value="1"/>
</dbReference>
<dbReference type="Proteomes" id="UP001341135">
    <property type="component" value="Chromosome"/>
</dbReference>
<dbReference type="RefSeq" id="WP_338251617.1">
    <property type="nucleotide sequence ID" value="NZ_AP028907.1"/>
</dbReference>
<gene>
    <name evidence="1" type="ORF">PABY_05120</name>
</gene>
<dbReference type="Gene3D" id="3.90.1530.10">
    <property type="entry name" value="Conserved hypothetical protein from pyrococcus furiosus pfu- 392566-001, ParB domain"/>
    <property type="match status" value="1"/>
</dbReference>
<name>A0ABN6ZRC5_9CREN</name>
<accession>A0ABN6ZRC5</accession>